<accession>A0AAV0LVY8</accession>
<comment type="similarity">
    <text evidence="1 8">Belongs to the NIPA (TC 2.A.7) family.</text>
</comment>
<dbReference type="InterPro" id="IPR037185">
    <property type="entry name" value="EmrE-like"/>
</dbReference>
<keyword evidence="6 8" id="KW-0472">Membrane</keyword>
<dbReference type="GO" id="GO:0005769">
    <property type="term" value="C:early endosome"/>
    <property type="evidence" value="ECO:0007669"/>
    <property type="project" value="UniProtKB-SubCell"/>
</dbReference>
<feature type="transmembrane region" description="Helical" evidence="8">
    <location>
        <begin position="200"/>
        <end position="217"/>
    </location>
</feature>
<dbReference type="GO" id="GO:0005886">
    <property type="term" value="C:plasma membrane"/>
    <property type="evidence" value="ECO:0007669"/>
    <property type="project" value="UniProtKB-SubCell"/>
</dbReference>
<comment type="caution">
    <text evidence="9">The sequence shown here is derived from an EMBL/GenBank/DDBJ whole genome shotgun (WGS) entry which is preliminary data.</text>
</comment>
<dbReference type="EMBL" id="CAMGYJ010000006">
    <property type="protein sequence ID" value="CAI0438411.1"/>
    <property type="molecule type" value="Genomic_DNA"/>
</dbReference>
<feature type="transmembrane region" description="Helical" evidence="8">
    <location>
        <begin position="106"/>
        <end position="125"/>
    </location>
</feature>
<feature type="transmembrane region" description="Helical" evidence="8">
    <location>
        <begin position="69"/>
        <end position="94"/>
    </location>
</feature>
<evidence type="ECO:0000256" key="2">
    <source>
        <dbReference type="ARBA" id="ARBA00011738"/>
    </source>
</evidence>
<dbReference type="SUPFAM" id="SSF103481">
    <property type="entry name" value="Multidrug resistance efflux transporter EmrE"/>
    <property type="match status" value="1"/>
</dbReference>
<dbReference type="PANTHER" id="PTHR12570:SF11">
    <property type="entry name" value="MAGNESIUM TRANSPORTER NIPA6-RELATED"/>
    <property type="match status" value="1"/>
</dbReference>
<evidence type="ECO:0000313" key="10">
    <source>
        <dbReference type="Proteomes" id="UP001154282"/>
    </source>
</evidence>
<feature type="transmembrane region" description="Helical" evidence="8">
    <location>
        <begin position="46"/>
        <end position="63"/>
    </location>
</feature>
<evidence type="ECO:0000256" key="1">
    <source>
        <dbReference type="ARBA" id="ARBA00007001"/>
    </source>
</evidence>
<evidence type="ECO:0000256" key="7">
    <source>
        <dbReference type="ARBA" id="ARBA00025284"/>
    </source>
</evidence>
<dbReference type="Pfam" id="PF05653">
    <property type="entry name" value="Mg_trans_NIPA"/>
    <property type="match status" value="2"/>
</dbReference>
<evidence type="ECO:0000256" key="6">
    <source>
        <dbReference type="ARBA" id="ARBA00023136"/>
    </source>
</evidence>
<keyword evidence="8" id="KW-0406">Ion transport</keyword>
<comment type="caution">
    <text evidence="8">Lacks conserved residue(s) required for the propagation of feature annotation.</text>
</comment>
<evidence type="ECO:0000256" key="5">
    <source>
        <dbReference type="ARBA" id="ARBA00022989"/>
    </source>
</evidence>
<reference evidence="9" key="1">
    <citation type="submission" date="2022-08" db="EMBL/GenBank/DDBJ databases">
        <authorList>
            <person name="Gutierrez-Valencia J."/>
        </authorList>
    </citation>
    <scope>NUCLEOTIDE SEQUENCE</scope>
</reference>
<keyword evidence="3 8" id="KW-0812">Transmembrane</keyword>
<evidence type="ECO:0000256" key="4">
    <source>
        <dbReference type="ARBA" id="ARBA00022753"/>
    </source>
</evidence>
<keyword evidence="8" id="KW-0813">Transport</keyword>
<dbReference type="InterPro" id="IPR008521">
    <property type="entry name" value="Mg_trans_NIPA"/>
</dbReference>
<dbReference type="Proteomes" id="UP001154282">
    <property type="component" value="Unassembled WGS sequence"/>
</dbReference>
<feature type="transmembrane region" description="Helical" evidence="8">
    <location>
        <begin position="6"/>
        <end position="26"/>
    </location>
</feature>
<keyword evidence="5 8" id="KW-1133">Transmembrane helix</keyword>
<evidence type="ECO:0000313" key="9">
    <source>
        <dbReference type="EMBL" id="CAI0438411.1"/>
    </source>
</evidence>
<name>A0AAV0LVY8_9ROSI</name>
<feature type="transmembrane region" description="Helical" evidence="8">
    <location>
        <begin position="174"/>
        <end position="194"/>
    </location>
</feature>
<dbReference type="AlphaFoldDB" id="A0AAV0LVY8"/>
<dbReference type="PANTHER" id="PTHR12570">
    <property type="match status" value="1"/>
</dbReference>
<proteinExistence type="inferred from homology"/>
<feature type="transmembrane region" description="Helical" evidence="8">
    <location>
        <begin position="145"/>
        <end position="162"/>
    </location>
</feature>
<keyword evidence="10" id="KW-1185">Reference proteome</keyword>
<keyword evidence="8" id="KW-0460">Magnesium</keyword>
<evidence type="ECO:0000256" key="3">
    <source>
        <dbReference type="ARBA" id="ARBA00022692"/>
    </source>
</evidence>
<comment type="subunit">
    <text evidence="2 8">Homodimer.</text>
</comment>
<comment type="subcellular location">
    <subcellularLocation>
        <location evidence="8">Cell membrane</location>
        <topology evidence="8">Multi-pass membrane protein</topology>
    </subcellularLocation>
    <subcellularLocation>
        <location evidence="8">Early endosome</location>
    </subcellularLocation>
</comment>
<gene>
    <name evidence="9" type="ORF">LITE_LOCUS25798</name>
</gene>
<keyword evidence="4 8" id="KW-0967">Endosome</keyword>
<keyword evidence="8" id="KW-1003">Cell membrane</keyword>
<evidence type="ECO:0000256" key="8">
    <source>
        <dbReference type="RuleBase" id="RU363078"/>
    </source>
</evidence>
<comment type="function">
    <text evidence="7 8">Acts as a Mg(2+) transporter. Can also transport other divalent cations such as Fe(2+), Sr(2+), Ba(2+), Mn(2+) and Co(2+) but to a much less extent than Mg(2+).</text>
</comment>
<organism evidence="9 10">
    <name type="scientific">Linum tenue</name>
    <dbReference type="NCBI Taxonomy" id="586396"/>
    <lineage>
        <taxon>Eukaryota</taxon>
        <taxon>Viridiplantae</taxon>
        <taxon>Streptophyta</taxon>
        <taxon>Embryophyta</taxon>
        <taxon>Tracheophyta</taxon>
        <taxon>Spermatophyta</taxon>
        <taxon>Magnoliopsida</taxon>
        <taxon>eudicotyledons</taxon>
        <taxon>Gunneridae</taxon>
        <taxon>Pentapetalae</taxon>
        <taxon>rosids</taxon>
        <taxon>fabids</taxon>
        <taxon>Malpighiales</taxon>
        <taxon>Linaceae</taxon>
        <taxon>Linum</taxon>
    </lineage>
</organism>
<protein>
    <recommendedName>
        <fullName evidence="8">Probable magnesium transporter</fullName>
    </recommendedName>
</protein>
<dbReference type="GO" id="GO:0015095">
    <property type="term" value="F:magnesium ion transmembrane transporter activity"/>
    <property type="evidence" value="ECO:0007669"/>
    <property type="project" value="UniProtKB-UniRule"/>
</dbReference>
<sequence length="286" mass="30833">MGVSENTTGLILAVASNAFIGSSFILKKKGLKRAGASGTRAGVGGYTYLLEPLWWVGMVTMILGEVANFVAYVYAPAVLVTPLGALSIIISAILAHFMLNERLPRMGVLGCVSCIVGSVVIVLHAPQEQPLNSVEEVWNLATQPAFLIYVAATISTVLALVLHFEPRFGQTNMLVYLGICSLMGSITALDTYNAAVVSPVYYVMFTTLTIVASAIMFKDWKGQDASSIASEICGFITVLTGTIILHSTRDQEPPPSRGTVTWYVRGDSFKNLDGEHLLNIHESEER</sequence>